<gene>
    <name evidence="6" type="ORF">EURHEDRAFT_414598</name>
</gene>
<dbReference type="EMBL" id="KK088432">
    <property type="protein sequence ID" value="EYE93382.1"/>
    <property type="molecule type" value="Genomic_DNA"/>
</dbReference>
<dbReference type="InterPro" id="IPR038010">
    <property type="entry name" value="YhfW_C"/>
</dbReference>
<organism evidence="6 7">
    <name type="scientific">Aspergillus ruber (strain CBS 135680)</name>
    <dbReference type="NCBI Taxonomy" id="1388766"/>
    <lineage>
        <taxon>Eukaryota</taxon>
        <taxon>Fungi</taxon>
        <taxon>Dikarya</taxon>
        <taxon>Ascomycota</taxon>
        <taxon>Pezizomycotina</taxon>
        <taxon>Eurotiomycetes</taxon>
        <taxon>Eurotiomycetidae</taxon>
        <taxon>Eurotiales</taxon>
        <taxon>Aspergillaceae</taxon>
        <taxon>Aspergillus</taxon>
        <taxon>Aspergillus subgen. Aspergillus</taxon>
    </lineage>
</organism>
<dbReference type="InterPro" id="IPR017941">
    <property type="entry name" value="Rieske_2Fe-2S"/>
</dbReference>
<dbReference type="Gene3D" id="2.102.10.10">
    <property type="entry name" value="Rieske [2Fe-2S] iron-sulphur domain"/>
    <property type="match status" value="1"/>
</dbReference>
<evidence type="ECO:0000259" key="5">
    <source>
        <dbReference type="PROSITE" id="PS51296"/>
    </source>
</evidence>
<evidence type="ECO:0000256" key="1">
    <source>
        <dbReference type="ARBA" id="ARBA00022714"/>
    </source>
</evidence>
<keyword evidence="7" id="KW-1185">Reference proteome</keyword>
<sequence>MLSLIRLYRSKTPIRTLATMSSAKPQHFMNTSGDSDSVWVHRMPYSEYPRFPTIDRDITTDVCIIGSGIAGISTAYELVNRGKRVTMLEARHVVSGESGRTSGHLTNALDDGYERIQSKHGFHGAQIAAESHGWAIDRVGEVTKTLGIDCEYRRLPAYEFSQYNREDPKHEHEIHRLKKEVELAQKLGLNATFREGLAVPGWDGEPDQRDGAVFHDQATFHPTRYFLGVLEWLAKQPNFQCFAQTRMVSLEEKDVVHIKTEPGYTVTARDAVEATCVPLQKLSIIAEMEYCRTYCIAIRIPQGTVKDCLIYDEAEAYKYARLTACDDQDDYMVVGGCDHKVGQEEVDGRFDELETWTRERFPQAGAVDYRWSGQVFEPVDYMAFIGKNQGQNHVYVVTGDSGDGLTHGVLAGRLLADEIGGIKNPWASLYQPSRMASIAKSMPTMLEHDVQINMQYKRYLQSDIKDIEDLGVNSGGVLHDGFTSKPVAVYKDGEGQTYKFSAVCPHMKGVLSWNQTEKSWDCPVHGSRFSCEGVCVDGPAKSNLTPMDGASRQRQIPV</sequence>
<dbReference type="Proteomes" id="UP000019804">
    <property type="component" value="Unassembled WGS sequence"/>
</dbReference>
<dbReference type="Gene3D" id="3.30.9.10">
    <property type="entry name" value="D-Amino Acid Oxidase, subunit A, domain 2"/>
    <property type="match status" value="1"/>
</dbReference>
<accession>A0A017S8U0</accession>
<dbReference type="PANTHER" id="PTHR13847:SF281">
    <property type="entry name" value="FAD DEPENDENT OXIDOREDUCTASE DOMAIN-CONTAINING PROTEIN"/>
    <property type="match status" value="1"/>
</dbReference>
<dbReference type="GO" id="GO:0005737">
    <property type="term" value="C:cytoplasm"/>
    <property type="evidence" value="ECO:0007669"/>
    <property type="project" value="TreeGrafter"/>
</dbReference>
<dbReference type="InterPro" id="IPR036922">
    <property type="entry name" value="Rieske_2Fe-2S_sf"/>
</dbReference>
<keyword evidence="3" id="KW-0408">Iron</keyword>
<keyword evidence="2" id="KW-0479">Metal-binding</keyword>
<dbReference type="PANTHER" id="PTHR13847">
    <property type="entry name" value="SARCOSINE DEHYDROGENASE-RELATED"/>
    <property type="match status" value="1"/>
</dbReference>
<keyword evidence="4" id="KW-0411">Iron-sulfur</keyword>
<dbReference type="AlphaFoldDB" id="A0A017S8U0"/>
<name>A0A017S8U0_ASPRC</name>
<dbReference type="GeneID" id="63697602"/>
<dbReference type="Pfam" id="PF01266">
    <property type="entry name" value="DAO"/>
    <property type="match status" value="1"/>
</dbReference>
<feature type="domain" description="Rieske" evidence="5">
    <location>
        <begin position="485"/>
        <end position="558"/>
    </location>
</feature>
<dbReference type="STRING" id="1388766.A0A017S8U0"/>
<evidence type="ECO:0000256" key="2">
    <source>
        <dbReference type="ARBA" id="ARBA00022723"/>
    </source>
</evidence>
<protein>
    <submittedName>
        <fullName evidence="6">Gamma-glutamylputrescine oxidoreductase</fullName>
    </submittedName>
</protein>
<evidence type="ECO:0000256" key="3">
    <source>
        <dbReference type="ARBA" id="ARBA00023004"/>
    </source>
</evidence>
<dbReference type="Pfam" id="PF00355">
    <property type="entry name" value="Rieske"/>
    <property type="match status" value="1"/>
</dbReference>
<dbReference type="HOGENOM" id="CLU_007884_15_1_1"/>
<dbReference type="GO" id="GO:0051537">
    <property type="term" value="F:2 iron, 2 sulfur cluster binding"/>
    <property type="evidence" value="ECO:0007669"/>
    <property type="project" value="UniProtKB-KW"/>
</dbReference>
<proteinExistence type="predicted"/>
<evidence type="ECO:0000256" key="4">
    <source>
        <dbReference type="ARBA" id="ARBA00023014"/>
    </source>
</evidence>
<dbReference type="GO" id="GO:0046872">
    <property type="term" value="F:metal ion binding"/>
    <property type="evidence" value="ECO:0007669"/>
    <property type="project" value="UniProtKB-KW"/>
</dbReference>
<evidence type="ECO:0000313" key="6">
    <source>
        <dbReference type="EMBL" id="EYE93382.1"/>
    </source>
</evidence>
<dbReference type="InterPro" id="IPR036188">
    <property type="entry name" value="FAD/NAD-bd_sf"/>
</dbReference>
<keyword evidence="1" id="KW-0001">2Fe-2S</keyword>
<dbReference type="RefSeq" id="XP_040637070.1">
    <property type="nucleotide sequence ID" value="XM_040782478.1"/>
</dbReference>
<dbReference type="CDD" id="cd03477">
    <property type="entry name" value="Rieske_YhfW_C"/>
    <property type="match status" value="1"/>
</dbReference>
<evidence type="ECO:0000313" key="7">
    <source>
        <dbReference type="Proteomes" id="UP000019804"/>
    </source>
</evidence>
<dbReference type="SUPFAM" id="SSF51905">
    <property type="entry name" value="FAD/NAD(P)-binding domain"/>
    <property type="match status" value="1"/>
</dbReference>
<dbReference type="SUPFAM" id="SSF50022">
    <property type="entry name" value="ISP domain"/>
    <property type="match status" value="1"/>
</dbReference>
<reference evidence="7" key="1">
    <citation type="journal article" date="2014" name="Nat. Commun.">
        <title>Genomic adaptations of the halophilic Dead Sea filamentous fungus Eurotium rubrum.</title>
        <authorList>
            <person name="Kis-Papo T."/>
            <person name="Weig A.R."/>
            <person name="Riley R."/>
            <person name="Persoh D."/>
            <person name="Salamov A."/>
            <person name="Sun H."/>
            <person name="Lipzen A."/>
            <person name="Wasser S.P."/>
            <person name="Rambold G."/>
            <person name="Grigoriev I.V."/>
            <person name="Nevo E."/>
        </authorList>
    </citation>
    <scope>NUCLEOTIDE SEQUENCE [LARGE SCALE GENOMIC DNA]</scope>
    <source>
        <strain evidence="7">CBS 135680</strain>
    </source>
</reference>
<dbReference type="InterPro" id="IPR006076">
    <property type="entry name" value="FAD-dep_OxRdtase"/>
</dbReference>
<dbReference type="OrthoDB" id="429143at2759"/>
<dbReference type="PROSITE" id="PS51296">
    <property type="entry name" value="RIESKE"/>
    <property type="match status" value="1"/>
</dbReference>
<dbReference type="Gene3D" id="3.50.50.60">
    <property type="entry name" value="FAD/NAD(P)-binding domain"/>
    <property type="match status" value="1"/>
</dbReference>